<feature type="chain" id="PRO_5043776969" evidence="1">
    <location>
        <begin position="25"/>
        <end position="177"/>
    </location>
</feature>
<feature type="signal peptide" evidence="1">
    <location>
        <begin position="1"/>
        <end position="24"/>
    </location>
</feature>
<organism evidence="2 3">
    <name type="scientific">Quercus suber</name>
    <name type="common">Cork oak</name>
    <dbReference type="NCBI Taxonomy" id="58331"/>
    <lineage>
        <taxon>Eukaryota</taxon>
        <taxon>Viridiplantae</taxon>
        <taxon>Streptophyta</taxon>
        <taxon>Embryophyta</taxon>
        <taxon>Tracheophyta</taxon>
        <taxon>Spermatophyta</taxon>
        <taxon>Magnoliopsida</taxon>
        <taxon>eudicotyledons</taxon>
        <taxon>Gunneridae</taxon>
        <taxon>Pentapetalae</taxon>
        <taxon>rosids</taxon>
        <taxon>fabids</taxon>
        <taxon>Fagales</taxon>
        <taxon>Fagaceae</taxon>
        <taxon>Quercus</taxon>
    </lineage>
</organism>
<evidence type="ECO:0000313" key="2">
    <source>
        <dbReference type="EMBL" id="KAK7831652.1"/>
    </source>
</evidence>
<dbReference type="AlphaFoldDB" id="A0AAW0JY28"/>
<keyword evidence="3" id="KW-1185">Reference proteome</keyword>
<proteinExistence type="predicted"/>
<dbReference type="EMBL" id="PKMF04000440">
    <property type="protein sequence ID" value="KAK7831652.1"/>
    <property type="molecule type" value="Genomic_DNA"/>
</dbReference>
<evidence type="ECO:0000256" key="1">
    <source>
        <dbReference type="SAM" id="SignalP"/>
    </source>
</evidence>
<reference evidence="2 3" key="1">
    <citation type="journal article" date="2018" name="Sci. Data">
        <title>The draft genome sequence of cork oak.</title>
        <authorList>
            <person name="Ramos A.M."/>
            <person name="Usie A."/>
            <person name="Barbosa P."/>
            <person name="Barros P.M."/>
            <person name="Capote T."/>
            <person name="Chaves I."/>
            <person name="Simoes F."/>
            <person name="Abreu I."/>
            <person name="Carrasquinho I."/>
            <person name="Faro C."/>
            <person name="Guimaraes J.B."/>
            <person name="Mendonca D."/>
            <person name="Nobrega F."/>
            <person name="Rodrigues L."/>
            <person name="Saibo N.J.M."/>
            <person name="Varela M.C."/>
            <person name="Egas C."/>
            <person name="Matos J."/>
            <person name="Miguel C.M."/>
            <person name="Oliveira M.M."/>
            <person name="Ricardo C.P."/>
            <person name="Goncalves S."/>
        </authorList>
    </citation>
    <scope>NUCLEOTIDE SEQUENCE [LARGE SCALE GENOMIC DNA]</scope>
    <source>
        <strain evidence="3">cv. HL8</strain>
    </source>
</reference>
<evidence type="ECO:0000313" key="3">
    <source>
        <dbReference type="Proteomes" id="UP000237347"/>
    </source>
</evidence>
<dbReference type="Proteomes" id="UP000237347">
    <property type="component" value="Unassembled WGS sequence"/>
</dbReference>
<keyword evidence="1" id="KW-0732">Signal</keyword>
<gene>
    <name evidence="2" type="ORF">CFP56_027192</name>
</gene>
<sequence>MNAFVHHPLVIVLTALEAFSYMMTCEINNISWRIWCTSGALFDPLEAMVSELLPNWTIFAKKITFSFYSIYLLIVLTPKYSFCRTCNSHAHYSHKLSPSNFYLMWAIQLNLKDSYMHMDVLSYLMYMVRSVTKDLGNLCLPFSAFDAGKLADCAATSFMLMACVPKIQYCTIALYKH</sequence>
<comment type="caution">
    <text evidence="2">The sequence shown here is derived from an EMBL/GenBank/DDBJ whole genome shotgun (WGS) entry which is preliminary data.</text>
</comment>
<accession>A0AAW0JY28</accession>
<name>A0AAW0JY28_QUESU</name>
<protein>
    <submittedName>
        <fullName evidence="2">Uncharacterized protein</fullName>
    </submittedName>
</protein>